<dbReference type="PRINTS" id="PR00619">
    <property type="entry name" value="GATAZNFINGER"/>
</dbReference>
<evidence type="ECO:0000313" key="8">
    <source>
        <dbReference type="EMBL" id="OMJ15007.1"/>
    </source>
</evidence>
<gene>
    <name evidence="8" type="ORF">AYI69_g8356</name>
</gene>
<dbReference type="SMART" id="SM00401">
    <property type="entry name" value="ZnF_GATA"/>
    <property type="match status" value="1"/>
</dbReference>
<reference evidence="9" key="1">
    <citation type="submission" date="2017-01" db="EMBL/GenBank/DDBJ databases">
        <authorList>
            <person name="Wang Y."/>
            <person name="White M."/>
            <person name="Kvist S."/>
            <person name="Moncalvo J.-M."/>
        </authorList>
    </citation>
    <scope>NUCLEOTIDE SEQUENCE [LARGE SCALE GENOMIC DNA]</scope>
    <source>
        <strain evidence="9">ID-206-W2</strain>
    </source>
</reference>
<dbReference type="InterPro" id="IPR000679">
    <property type="entry name" value="Znf_GATA"/>
</dbReference>
<dbReference type="GO" id="GO:0000981">
    <property type="term" value="F:DNA-binding transcription factor activity, RNA polymerase II-specific"/>
    <property type="evidence" value="ECO:0007669"/>
    <property type="project" value="TreeGrafter"/>
</dbReference>
<dbReference type="PROSITE" id="PS00344">
    <property type="entry name" value="GATA_ZN_FINGER_1"/>
    <property type="match status" value="1"/>
</dbReference>
<dbReference type="SUPFAM" id="SSF57716">
    <property type="entry name" value="Glucocorticoid receptor-like (DNA-binding domain)"/>
    <property type="match status" value="1"/>
</dbReference>
<dbReference type="CDD" id="cd00202">
    <property type="entry name" value="ZnF_GATA"/>
    <property type="match status" value="1"/>
</dbReference>
<dbReference type="GO" id="GO:0005634">
    <property type="term" value="C:nucleus"/>
    <property type="evidence" value="ECO:0007669"/>
    <property type="project" value="UniProtKB-SubCell"/>
</dbReference>
<name>A0A1R1XK32_9FUNG</name>
<protein>
    <submittedName>
        <fullName evidence="8">GATA type zinc finger protein asd-4</fullName>
    </submittedName>
</protein>
<evidence type="ECO:0000256" key="4">
    <source>
        <dbReference type="ARBA" id="ARBA00022833"/>
    </source>
</evidence>
<proteinExistence type="predicted"/>
<dbReference type="PANTHER" id="PTHR10071:SF281">
    <property type="entry name" value="BOX A-BINDING FACTOR-RELATED"/>
    <property type="match status" value="1"/>
</dbReference>
<dbReference type="AlphaFoldDB" id="A0A1R1XK32"/>
<evidence type="ECO:0000256" key="5">
    <source>
        <dbReference type="ARBA" id="ARBA00023242"/>
    </source>
</evidence>
<evidence type="ECO:0000259" key="7">
    <source>
        <dbReference type="PROSITE" id="PS50114"/>
    </source>
</evidence>
<dbReference type="PANTHER" id="PTHR10071">
    <property type="entry name" value="TRANSCRIPTION FACTOR GATA FAMILY MEMBER"/>
    <property type="match status" value="1"/>
</dbReference>
<comment type="subcellular location">
    <subcellularLocation>
        <location evidence="1">Nucleus</location>
    </subcellularLocation>
</comment>
<dbReference type="GO" id="GO:0045944">
    <property type="term" value="P:positive regulation of transcription by RNA polymerase II"/>
    <property type="evidence" value="ECO:0007669"/>
    <property type="project" value="TreeGrafter"/>
</dbReference>
<keyword evidence="9" id="KW-1185">Reference proteome</keyword>
<keyword evidence="3 6" id="KW-0863">Zinc-finger</keyword>
<keyword evidence="2" id="KW-0479">Metal-binding</keyword>
<sequence length="391" mass="45126">MYQIEFDSKISKSRLVDILNTRIGIKPTVYTKSYQKRNGQMSPKYLKNIAIDYIETENKATIPLFGSPIAETERKSYIWYEKNDLEEKILLKKSSFNISDPLLNEISEKISSYQLKRKNRKLSSVSDLSNDLFVTSTPKKRNPRSISKITRVSTEEFSKSKIPEAGSLIVKDEFIQEKNNIILPPISSLGLFELYDSKKKFKSIEQKYNETERHFSTICLYNSFNKKASLGKKSPYSIKPEDLISSSRQMNSNNISGFDSLYNEGENEVNHCFQECEIQNSSVHGSNINYCSSINNIKNGKETTQNLLIYTQRSDAPIQCLPILFNENFMKMENNGRLNHSHQSLDPKMCTNCDTTYTPLWRRHNNGSRLCNACGLYLRNYGRNRIPKKNL</sequence>
<keyword evidence="4" id="KW-0862">Zinc</keyword>
<dbReference type="Gene3D" id="3.30.50.10">
    <property type="entry name" value="Erythroid Transcription Factor GATA-1, subunit A"/>
    <property type="match status" value="1"/>
</dbReference>
<evidence type="ECO:0000256" key="6">
    <source>
        <dbReference type="PROSITE-ProRule" id="PRU00094"/>
    </source>
</evidence>
<dbReference type="Proteomes" id="UP000187429">
    <property type="component" value="Unassembled WGS sequence"/>
</dbReference>
<dbReference type="Pfam" id="PF00320">
    <property type="entry name" value="GATA"/>
    <property type="match status" value="1"/>
</dbReference>
<dbReference type="OrthoDB" id="515401at2759"/>
<organism evidence="8 9">
    <name type="scientific">Smittium culicis</name>
    <dbReference type="NCBI Taxonomy" id="133412"/>
    <lineage>
        <taxon>Eukaryota</taxon>
        <taxon>Fungi</taxon>
        <taxon>Fungi incertae sedis</taxon>
        <taxon>Zoopagomycota</taxon>
        <taxon>Kickxellomycotina</taxon>
        <taxon>Harpellomycetes</taxon>
        <taxon>Harpellales</taxon>
        <taxon>Legeriomycetaceae</taxon>
        <taxon>Smittium</taxon>
    </lineage>
</organism>
<dbReference type="EMBL" id="LSSM01004400">
    <property type="protein sequence ID" value="OMJ15007.1"/>
    <property type="molecule type" value="Genomic_DNA"/>
</dbReference>
<evidence type="ECO:0000256" key="3">
    <source>
        <dbReference type="ARBA" id="ARBA00022771"/>
    </source>
</evidence>
<accession>A0A1R1XK32</accession>
<dbReference type="PROSITE" id="PS50114">
    <property type="entry name" value="GATA_ZN_FINGER_2"/>
    <property type="match status" value="1"/>
</dbReference>
<evidence type="ECO:0000313" key="9">
    <source>
        <dbReference type="Proteomes" id="UP000187429"/>
    </source>
</evidence>
<dbReference type="GO" id="GO:0008270">
    <property type="term" value="F:zinc ion binding"/>
    <property type="evidence" value="ECO:0007669"/>
    <property type="project" value="UniProtKB-KW"/>
</dbReference>
<dbReference type="GO" id="GO:0000978">
    <property type="term" value="F:RNA polymerase II cis-regulatory region sequence-specific DNA binding"/>
    <property type="evidence" value="ECO:0007669"/>
    <property type="project" value="TreeGrafter"/>
</dbReference>
<feature type="domain" description="GATA-type" evidence="7">
    <location>
        <begin position="344"/>
        <end position="385"/>
    </location>
</feature>
<dbReference type="InterPro" id="IPR039355">
    <property type="entry name" value="Transcription_factor_GATA"/>
</dbReference>
<comment type="caution">
    <text evidence="8">The sequence shown here is derived from an EMBL/GenBank/DDBJ whole genome shotgun (WGS) entry which is preliminary data.</text>
</comment>
<evidence type="ECO:0000256" key="2">
    <source>
        <dbReference type="ARBA" id="ARBA00022723"/>
    </source>
</evidence>
<dbReference type="InterPro" id="IPR013088">
    <property type="entry name" value="Znf_NHR/GATA"/>
</dbReference>
<dbReference type="GO" id="GO:0000122">
    <property type="term" value="P:negative regulation of transcription by RNA polymerase II"/>
    <property type="evidence" value="ECO:0007669"/>
    <property type="project" value="TreeGrafter"/>
</dbReference>
<evidence type="ECO:0000256" key="1">
    <source>
        <dbReference type="ARBA" id="ARBA00004123"/>
    </source>
</evidence>
<keyword evidence="5" id="KW-0539">Nucleus</keyword>